<dbReference type="Proteomes" id="UP000575083">
    <property type="component" value="Unassembled WGS sequence"/>
</dbReference>
<dbReference type="SUPFAM" id="SSF159664">
    <property type="entry name" value="CobE/GbiG C-terminal domain-like"/>
    <property type="match status" value="1"/>
</dbReference>
<evidence type="ECO:0000313" key="3">
    <source>
        <dbReference type="Proteomes" id="UP000575083"/>
    </source>
</evidence>
<comment type="caution">
    <text evidence="2">The sequence shown here is derived from an EMBL/GenBank/DDBJ whole genome shotgun (WGS) entry which is preliminary data.</text>
</comment>
<dbReference type="AlphaFoldDB" id="A0A7X0PD86"/>
<dbReference type="Pfam" id="PF01890">
    <property type="entry name" value="CbiG_C"/>
    <property type="match status" value="1"/>
</dbReference>
<dbReference type="GO" id="GO:0043779">
    <property type="term" value="F:cobalt-precorrin-5A acetaldehyde-lyase activity"/>
    <property type="evidence" value="ECO:0007669"/>
    <property type="project" value="UniProtKB-EC"/>
</dbReference>
<dbReference type="RefSeq" id="WP_311773823.1">
    <property type="nucleotide sequence ID" value="NZ_JACHLK010000004.1"/>
</dbReference>
<proteinExistence type="predicted"/>
<name>A0A7X0PD86_9BURK</name>
<evidence type="ECO:0000259" key="1">
    <source>
        <dbReference type="Pfam" id="PF01890"/>
    </source>
</evidence>
<dbReference type="InterPro" id="IPR002750">
    <property type="entry name" value="CobE/GbiG_C"/>
</dbReference>
<dbReference type="GO" id="GO:0009236">
    <property type="term" value="P:cobalamin biosynthetic process"/>
    <property type="evidence" value="ECO:0007669"/>
    <property type="project" value="InterPro"/>
</dbReference>
<gene>
    <name evidence="2" type="ORF">HNP48_002450</name>
</gene>
<feature type="domain" description="CobE/GbiG C-terminal" evidence="1">
    <location>
        <begin position="11"/>
        <end position="127"/>
    </location>
</feature>
<keyword evidence="3" id="KW-1185">Reference proteome</keyword>
<organism evidence="2 3">
    <name type="scientific">Acidovorax soli</name>
    <dbReference type="NCBI Taxonomy" id="592050"/>
    <lineage>
        <taxon>Bacteria</taxon>
        <taxon>Pseudomonadati</taxon>
        <taxon>Pseudomonadota</taxon>
        <taxon>Betaproteobacteria</taxon>
        <taxon>Burkholderiales</taxon>
        <taxon>Comamonadaceae</taxon>
        <taxon>Acidovorax</taxon>
    </lineage>
</organism>
<accession>A0A7X0PD86</accession>
<evidence type="ECO:0000313" key="2">
    <source>
        <dbReference type="EMBL" id="MBB6559778.1"/>
    </source>
</evidence>
<reference evidence="2 3" key="1">
    <citation type="submission" date="2020-08" db="EMBL/GenBank/DDBJ databases">
        <title>Functional genomics of gut bacteria from endangered species of beetles.</title>
        <authorList>
            <person name="Carlos-Shanley C."/>
        </authorList>
    </citation>
    <scope>NUCLEOTIDE SEQUENCE [LARGE SCALE GENOMIC DNA]</scope>
    <source>
        <strain evidence="2 3">S00198</strain>
    </source>
</reference>
<dbReference type="EMBL" id="JACHLK010000004">
    <property type="protein sequence ID" value="MBB6559778.1"/>
    <property type="molecule type" value="Genomic_DNA"/>
</dbReference>
<protein>
    <submittedName>
        <fullName evidence="2">Cobalt-precorrin 5A hydrolase</fullName>
        <ecNumber evidence="2">3.7.1.12</ecNumber>
    </submittedName>
</protein>
<keyword evidence="2" id="KW-0378">Hydrolase</keyword>
<dbReference type="Gene3D" id="3.30.420.180">
    <property type="entry name" value="CobE/GbiG C-terminal domain"/>
    <property type="match status" value="1"/>
</dbReference>
<sequence>MTASTPGHACLVLGVGLRAHATAATLRGLWQQAKALLPAPADGFCSLAVLEGKEQHPALAGWRVPVLALPLESLRHQPVATQSARLIARYGTGSVAEAAALAAAGPQAQLLLPRRVAQDGSATLAVARRRVAPLDCCIAAACRAAALSQGATAP</sequence>
<dbReference type="EC" id="3.7.1.12" evidence="2"/>
<dbReference type="InterPro" id="IPR036518">
    <property type="entry name" value="CobE/GbiG_C_sf"/>
</dbReference>